<keyword evidence="3" id="KW-1185">Reference proteome</keyword>
<evidence type="ECO:0000259" key="1">
    <source>
        <dbReference type="Pfam" id="PF13625"/>
    </source>
</evidence>
<evidence type="ECO:0000313" key="2">
    <source>
        <dbReference type="EMBL" id="NHN28471.1"/>
    </source>
</evidence>
<organism evidence="2 3">
    <name type="scientific">Paenibacillus agricola</name>
    <dbReference type="NCBI Taxonomy" id="2716264"/>
    <lineage>
        <taxon>Bacteria</taxon>
        <taxon>Bacillati</taxon>
        <taxon>Bacillota</taxon>
        <taxon>Bacilli</taxon>
        <taxon>Bacillales</taxon>
        <taxon>Paenibacillaceae</taxon>
        <taxon>Paenibacillus</taxon>
    </lineage>
</organism>
<dbReference type="RefSeq" id="WP_166145032.1">
    <property type="nucleotide sequence ID" value="NZ_JAAOIW010000001.1"/>
</dbReference>
<sequence>MNIAYYLGRMQQGLREKIEAEPIYATWVKQGFRLEQIGSEPAVMATLYNELSVRERNILLAIVANIGCEPFDWAKLQSCTAASMSGAEAKVGFLMLLAKGLLFTFRKSWGERVYVMAHDSMALWQRILWADDSRIKVIHSGADEADKVGQVGHAGPTAKAVQTIEFIEEGGIGLGEAIFQSMVYISQQQLKLGKNGALHKRQLQKWVELLQISDERLSAIRIVYAYTKEYPTSLAIVLDVLARLQIVELGAEELVLQQDAAKGWLLMSEAEQNKCLYSLWKQVVFPAECWLQHAILLLERQPGNSWICPEGIMEWLRLNGLINQESDAGDAARIKQLEEQWLLPLLAFGWLDRGSSNEKGSLMSRYRWRAYPLATDSLLNMWEVGLEESKEQEIESRLEVGLPASEGCGGNFYVQPDFEVLVPPTTPPAIRWELAAMADHRYSDCMSMYILSRASLTRGMESGRGIDDMIAFLERHALYGIPDNVKLTLEQWAKPFGKVQIEKVILLRCEDETIAASIGKLPDAAECLIEPVGVQAWLVRAERLPTLTKILDKAGWIPGKLVIKDGSENSPKEQPQSLVIDTTKMLEFIKVHRQKVLEPKVHKPQVQGFIYARQPFLHFEMDQQLPVIEDIYPNINHVPTAWFKEYRIYHPTTRKEIIETAMGWSTCIQIRSYGIDRTVAPRKISETRGIWSLIGLEEPQYQEICLLPEEWQEMRIILPGLYEKY</sequence>
<gene>
    <name evidence="2" type="ORF">G9U52_01340</name>
</gene>
<comment type="caution">
    <text evidence="2">The sequence shown here is derived from an EMBL/GenBank/DDBJ whole genome shotgun (WGS) entry which is preliminary data.</text>
</comment>
<dbReference type="Proteomes" id="UP001165962">
    <property type="component" value="Unassembled WGS sequence"/>
</dbReference>
<accession>A0ABX0IZA5</accession>
<name>A0ABX0IZA5_9BACL</name>
<dbReference type="EMBL" id="JAAOIW010000001">
    <property type="protein sequence ID" value="NHN28471.1"/>
    <property type="molecule type" value="Genomic_DNA"/>
</dbReference>
<evidence type="ECO:0000313" key="3">
    <source>
        <dbReference type="Proteomes" id="UP001165962"/>
    </source>
</evidence>
<proteinExistence type="predicted"/>
<feature type="domain" description="Helicase XPB/Ssl2 N-terminal" evidence="1">
    <location>
        <begin position="413"/>
        <end position="530"/>
    </location>
</feature>
<reference evidence="2" key="1">
    <citation type="submission" date="2020-03" db="EMBL/GenBank/DDBJ databases">
        <title>Draft sequencing of Paenibacilllus sp. S3N08.</title>
        <authorList>
            <person name="Kim D.-U."/>
        </authorList>
    </citation>
    <scope>NUCLEOTIDE SEQUENCE</scope>
    <source>
        <strain evidence="2">S3N08</strain>
    </source>
</reference>
<protein>
    <recommendedName>
        <fullName evidence="1">Helicase XPB/Ssl2 N-terminal domain-containing protein</fullName>
    </recommendedName>
</protein>
<dbReference type="Pfam" id="PF13625">
    <property type="entry name" value="Helicase_C_3"/>
    <property type="match status" value="1"/>
</dbReference>
<dbReference type="InterPro" id="IPR032830">
    <property type="entry name" value="XPB/Ssl2_N"/>
</dbReference>